<name>A0A3N4HM73_ASCIM</name>
<dbReference type="Pfam" id="PF01636">
    <property type="entry name" value="APH"/>
    <property type="match status" value="1"/>
</dbReference>
<dbReference type="PROSITE" id="PS01095">
    <property type="entry name" value="GH18_1"/>
    <property type="match status" value="1"/>
</dbReference>
<dbReference type="OrthoDB" id="428260at2759"/>
<dbReference type="Proteomes" id="UP000275078">
    <property type="component" value="Unassembled WGS sequence"/>
</dbReference>
<dbReference type="PANTHER" id="PTHR21310">
    <property type="entry name" value="AMINOGLYCOSIDE PHOSPHOTRANSFERASE-RELATED-RELATED"/>
    <property type="match status" value="1"/>
</dbReference>
<protein>
    <submittedName>
        <fullName evidence="2">Kinase-like protein</fullName>
    </submittedName>
</protein>
<dbReference type="SUPFAM" id="SSF56112">
    <property type="entry name" value="Protein kinase-like (PK-like)"/>
    <property type="match status" value="1"/>
</dbReference>
<dbReference type="GO" id="GO:0004553">
    <property type="term" value="F:hydrolase activity, hydrolyzing O-glycosyl compounds"/>
    <property type="evidence" value="ECO:0007669"/>
    <property type="project" value="InterPro"/>
</dbReference>
<sequence>MLNLENGYPAPNRHGLGWNFDSCGSEPFWTVNPDVEVIQRTAEKYLGQPIELEFLGGGLYNKAYAVSVDGVSKFVFRVALPVHPHYKTASEVATLEFIGNHTRIPVPRVYYYDSTSENDLHFEWILMDLVKGVRLAEVWNDMGIERMSDSVTEVATLLNQLRELRFSHIGSLYRRDDLPGEEGMKDAVFIPLDEKFRMYERAHYEILPEIFPKDPPDSEMENGTQFRLYHPDLHENNIFIDPETFTVTGIIDWESVATIPGWMDHYPKYLDGIDVDDEQPTLTVGELSDEWLDWALMQLRRVHDEASGRSNANSPGDVLKFKFKDYFDMIFRKGEYATCLFEEILQRKRASGCPHTQGPPT</sequence>
<dbReference type="GO" id="GO:0016301">
    <property type="term" value="F:kinase activity"/>
    <property type="evidence" value="ECO:0007669"/>
    <property type="project" value="UniProtKB-KW"/>
</dbReference>
<keyword evidence="2" id="KW-0418">Kinase</keyword>
<evidence type="ECO:0000313" key="3">
    <source>
        <dbReference type="Proteomes" id="UP000275078"/>
    </source>
</evidence>
<reference evidence="2 3" key="1">
    <citation type="journal article" date="2018" name="Nat. Ecol. Evol.">
        <title>Pezizomycetes genomes reveal the molecular basis of ectomycorrhizal truffle lifestyle.</title>
        <authorList>
            <person name="Murat C."/>
            <person name="Payen T."/>
            <person name="Noel B."/>
            <person name="Kuo A."/>
            <person name="Morin E."/>
            <person name="Chen J."/>
            <person name="Kohler A."/>
            <person name="Krizsan K."/>
            <person name="Balestrini R."/>
            <person name="Da Silva C."/>
            <person name="Montanini B."/>
            <person name="Hainaut M."/>
            <person name="Levati E."/>
            <person name="Barry K.W."/>
            <person name="Belfiori B."/>
            <person name="Cichocki N."/>
            <person name="Clum A."/>
            <person name="Dockter R.B."/>
            <person name="Fauchery L."/>
            <person name="Guy J."/>
            <person name="Iotti M."/>
            <person name="Le Tacon F."/>
            <person name="Lindquist E.A."/>
            <person name="Lipzen A."/>
            <person name="Malagnac F."/>
            <person name="Mello A."/>
            <person name="Molinier V."/>
            <person name="Miyauchi S."/>
            <person name="Poulain J."/>
            <person name="Riccioni C."/>
            <person name="Rubini A."/>
            <person name="Sitrit Y."/>
            <person name="Splivallo R."/>
            <person name="Traeger S."/>
            <person name="Wang M."/>
            <person name="Zifcakova L."/>
            <person name="Wipf D."/>
            <person name="Zambonelli A."/>
            <person name="Paolocci F."/>
            <person name="Nowrousian M."/>
            <person name="Ottonello S."/>
            <person name="Baldrian P."/>
            <person name="Spatafora J.W."/>
            <person name="Henrissat B."/>
            <person name="Nagy L.G."/>
            <person name="Aury J.M."/>
            <person name="Wincker P."/>
            <person name="Grigoriev I.V."/>
            <person name="Bonfante P."/>
            <person name="Martin F.M."/>
        </authorList>
    </citation>
    <scope>NUCLEOTIDE SEQUENCE [LARGE SCALE GENOMIC DNA]</scope>
    <source>
        <strain evidence="2 3">RN42</strain>
    </source>
</reference>
<organism evidence="2 3">
    <name type="scientific">Ascobolus immersus RN42</name>
    <dbReference type="NCBI Taxonomy" id="1160509"/>
    <lineage>
        <taxon>Eukaryota</taxon>
        <taxon>Fungi</taxon>
        <taxon>Dikarya</taxon>
        <taxon>Ascomycota</taxon>
        <taxon>Pezizomycotina</taxon>
        <taxon>Pezizomycetes</taxon>
        <taxon>Pezizales</taxon>
        <taxon>Ascobolaceae</taxon>
        <taxon>Ascobolus</taxon>
    </lineage>
</organism>
<dbReference type="InterPro" id="IPR002575">
    <property type="entry name" value="Aminoglycoside_PTrfase"/>
</dbReference>
<dbReference type="STRING" id="1160509.A0A3N4HM73"/>
<dbReference type="GO" id="GO:0005975">
    <property type="term" value="P:carbohydrate metabolic process"/>
    <property type="evidence" value="ECO:0007669"/>
    <property type="project" value="InterPro"/>
</dbReference>
<dbReference type="EMBL" id="ML119779">
    <property type="protein sequence ID" value="RPA74859.1"/>
    <property type="molecule type" value="Genomic_DNA"/>
</dbReference>
<dbReference type="InterPro" id="IPR001579">
    <property type="entry name" value="Glyco_hydro_18_chit_AS"/>
</dbReference>
<dbReference type="Gene3D" id="3.90.1200.10">
    <property type="match status" value="1"/>
</dbReference>
<keyword evidence="3" id="KW-1185">Reference proteome</keyword>
<keyword evidence="2" id="KW-0808">Transferase</keyword>
<gene>
    <name evidence="2" type="ORF">BJ508DRAFT_243635</name>
</gene>
<evidence type="ECO:0000313" key="2">
    <source>
        <dbReference type="EMBL" id="RPA74859.1"/>
    </source>
</evidence>
<accession>A0A3N4HM73</accession>
<dbReference type="InterPro" id="IPR011009">
    <property type="entry name" value="Kinase-like_dom_sf"/>
</dbReference>
<feature type="domain" description="Aminoglycoside phosphotransferase" evidence="1">
    <location>
        <begin position="52"/>
        <end position="257"/>
    </location>
</feature>
<dbReference type="PANTHER" id="PTHR21310:SF13">
    <property type="entry name" value="AMINOGLYCOSIDE PHOSPHOTRANSFERASE DOMAIN-CONTAINING PROTEIN"/>
    <property type="match status" value="1"/>
</dbReference>
<dbReference type="InterPro" id="IPR051678">
    <property type="entry name" value="AGP_Transferase"/>
</dbReference>
<proteinExistence type="predicted"/>
<dbReference type="AlphaFoldDB" id="A0A3N4HM73"/>
<evidence type="ECO:0000259" key="1">
    <source>
        <dbReference type="Pfam" id="PF01636"/>
    </source>
</evidence>